<sequence>MMMKMNVFILCIVIYFIGNELISVNGMAGLTPEEDCSLNCYLLKRLKKRDNPCECGSCVKGTIAHDGICELNPAEEESSIIKNLKILSRAKKSFNERRELQDAVTVPEVTDTPKDLNDYSSQQPPRPFKQGDINGEGKQYNDSITDVNFMASTSSNNNSSVEKSKGNDETGLKPDFGDASFIAIVAACSAAGLVGLVVAGVCWYKLQRNVKAASETDYPAYGVTGPAKRKDSNSGDRKLAQSAQMYHYQHQKQQMLAMEKANSEKKEGESDVDSEDEKADGDFTVYECPGLAPAGQLEVNNPLFSEEKAEKSEEKK</sequence>
<dbReference type="PANTHER" id="PTHR23352:SF2">
    <property type="entry name" value="NEURAL PROLIFERATION DIFFERENTIATION AND CONTROL PROTEIN 1"/>
    <property type="match status" value="1"/>
</dbReference>
<proteinExistence type="predicted"/>
<dbReference type="Proteomes" id="UP000549394">
    <property type="component" value="Unassembled WGS sequence"/>
</dbReference>
<feature type="region of interest" description="Disordered" evidence="1">
    <location>
        <begin position="104"/>
        <end position="137"/>
    </location>
</feature>
<name>A0A7I8W1P7_9ANNE</name>
<accession>A0A7I8W1P7</accession>
<dbReference type="GO" id="GO:0016020">
    <property type="term" value="C:membrane"/>
    <property type="evidence" value="ECO:0007669"/>
    <property type="project" value="InterPro"/>
</dbReference>
<feature type="region of interest" description="Disordered" evidence="1">
    <location>
        <begin position="218"/>
        <end position="316"/>
    </location>
</feature>
<keyword evidence="5" id="KW-1185">Reference proteome</keyword>
<evidence type="ECO:0000313" key="4">
    <source>
        <dbReference type="EMBL" id="CAD5122025.1"/>
    </source>
</evidence>
<dbReference type="EMBL" id="CAJFCJ010000015">
    <property type="protein sequence ID" value="CAD5122025.1"/>
    <property type="molecule type" value="Genomic_DNA"/>
</dbReference>
<keyword evidence="2" id="KW-0812">Transmembrane</keyword>
<keyword evidence="2" id="KW-0472">Membrane</keyword>
<feature type="signal peptide" evidence="3">
    <location>
        <begin position="1"/>
        <end position="18"/>
    </location>
</feature>
<gene>
    <name evidence="4" type="ORF">DGYR_LOCUS9891</name>
</gene>
<evidence type="ECO:0000256" key="3">
    <source>
        <dbReference type="SAM" id="SignalP"/>
    </source>
</evidence>
<dbReference type="PANTHER" id="PTHR23352">
    <property type="entry name" value="NEURAL PROLIFERATION DIFFERENTIATION AND CONTROL PROTEIN-1 NPDC-1 PROTEIN"/>
    <property type="match status" value="1"/>
</dbReference>
<reference evidence="4 5" key="1">
    <citation type="submission" date="2020-08" db="EMBL/GenBank/DDBJ databases">
        <authorList>
            <person name="Hejnol A."/>
        </authorList>
    </citation>
    <scope>NUCLEOTIDE SEQUENCE [LARGE SCALE GENOMIC DNA]</scope>
</reference>
<dbReference type="AlphaFoldDB" id="A0A7I8W1P7"/>
<protein>
    <submittedName>
        <fullName evidence="4">DgyrCDS10479</fullName>
    </submittedName>
</protein>
<dbReference type="Pfam" id="PF06809">
    <property type="entry name" value="NPDC1"/>
    <property type="match status" value="1"/>
</dbReference>
<feature type="region of interest" description="Disordered" evidence="1">
    <location>
        <begin position="149"/>
        <end position="169"/>
    </location>
</feature>
<comment type="caution">
    <text evidence="4">The sequence shown here is derived from an EMBL/GenBank/DDBJ whole genome shotgun (WGS) entry which is preliminary data.</text>
</comment>
<feature type="chain" id="PRO_5029495456" evidence="3">
    <location>
        <begin position="19"/>
        <end position="316"/>
    </location>
</feature>
<dbReference type="InterPro" id="IPR009635">
    <property type="entry name" value="NPDC1"/>
</dbReference>
<feature type="compositionally biased region" description="Basic and acidic residues" evidence="1">
    <location>
        <begin position="305"/>
        <end position="316"/>
    </location>
</feature>
<organism evidence="4 5">
    <name type="scientific">Dimorphilus gyrociliatus</name>
    <dbReference type="NCBI Taxonomy" id="2664684"/>
    <lineage>
        <taxon>Eukaryota</taxon>
        <taxon>Metazoa</taxon>
        <taxon>Spiralia</taxon>
        <taxon>Lophotrochozoa</taxon>
        <taxon>Annelida</taxon>
        <taxon>Polychaeta</taxon>
        <taxon>Polychaeta incertae sedis</taxon>
        <taxon>Dinophilidae</taxon>
        <taxon>Dimorphilus</taxon>
    </lineage>
</organism>
<evidence type="ECO:0000313" key="5">
    <source>
        <dbReference type="Proteomes" id="UP000549394"/>
    </source>
</evidence>
<evidence type="ECO:0000256" key="1">
    <source>
        <dbReference type="SAM" id="MobiDB-lite"/>
    </source>
</evidence>
<evidence type="ECO:0000256" key="2">
    <source>
        <dbReference type="SAM" id="Phobius"/>
    </source>
</evidence>
<keyword evidence="3" id="KW-0732">Signal</keyword>
<dbReference type="OrthoDB" id="6270617at2759"/>
<feature type="transmembrane region" description="Helical" evidence="2">
    <location>
        <begin position="181"/>
        <end position="204"/>
    </location>
</feature>
<feature type="compositionally biased region" description="Acidic residues" evidence="1">
    <location>
        <begin position="270"/>
        <end position="279"/>
    </location>
</feature>
<keyword evidence="2" id="KW-1133">Transmembrane helix</keyword>
<feature type="compositionally biased region" description="Low complexity" evidence="1">
    <location>
        <begin position="244"/>
        <end position="255"/>
    </location>
</feature>
<feature type="compositionally biased region" description="Basic and acidic residues" evidence="1">
    <location>
        <begin position="228"/>
        <end position="239"/>
    </location>
</feature>